<name>A0A0G0JID3_9BACT</name>
<dbReference type="Gene3D" id="2.40.50.140">
    <property type="entry name" value="Nucleic acid-binding proteins"/>
    <property type="match status" value="1"/>
</dbReference>
<dbReference type="STRING" id="1619046.US42_C0005G0026"/>
<dbReference type="SUPFAM" id="SSF53335">
    <property type="entry name" value="S-adenosyl-L-methionine-dependent methyltransferases"/>
    <property type="match status" value="1"/>
</dbReference>
<evidence type="ECO:0000256" key="3">
    <source>
        <dbReference type="ARBA" id="ARBA00022691"/>
    </source>
</evidence>
<dbReference type="InterPro" id="IPR030390">
    <property type="entry name" value="MeTrfase_TrmA_AS"/>
</dbReference>
<keyword evidence="3 4" id="KW-0949">S-adenosyl-L-methionine</keyword>
<dbReference type="GO" id="GO:0070041">
    <property type="term" value="F:rRNA (uridine-C5-)-methyltransferase activity"/>
    <property type="evidence" value="ECO:0007669"/>
    <property type="project" value="TreeGrafter"/>
</dbReference>
<protein>
    <recommendedName>
        <fullName evidence="6">TRAM domain-containing protein</fullName>
    </recommendedName>
</protein>
<sequence>MLRVKIEKLVFGGQALGRVDDKAVFVWNALPGEEVEVELKKNKHNFAEGVVKEIITRSPDRLEPRENHFLSCSPWQIMSFATENKWKVEMSIETYQKFAGLTVTDLEIVSDGVEYGYRNKMEYSFTEENSVISLAFFERNGKKHLAIPKCELASEAINKVALELLAWVNENKISLRSLKTMIIRSNQKGEVLAGLFIKDRLEFNDYPKLTNNLVGLTIYYSTHKSPASVPTAVLYKIGQDYLEEDLFGVKLRYGLFSFFQINVPIFKQALAEIKNHLSNNDKVVDYYSGVGAIGLPVGAKELVESNPEAVEFAKINIELNKIKAEAICAPSEKMVELITAEKTIIFDPPRAGLDKRVVDQVLNKLPKKIIYLSCDIATQARDLGLLKEAYEIKFLKLYNFFPRTAHIEGLCVLEKK</sequence>
<dbReference type="PROSITE" id="PS51687">
    <property type="entry name" value="SAM_MT_RNA_M5U"/>
    <property type="match status" value="1"/>
</dbReference>
<feature type="active site" evidence="5">
    <location>
        <position position="374"/>
    </location>
</feature>
<evidence type="ECO:0000259" key="6">
    <source>
        <dbReference type="PROSITE" id="PS50926"/>
    </source>
</evidence>
<proteinExistence type="inferred from homology"/>
<gene>
    <name evidence="7" type="ORF">US42_C0005G0026</name>
</gene>
<feature type="binding site" evidence="4">
    <location>
        <position position="347"/>
    </location>
    <ligand>
        <name>S-adenosyl-L-methionine</name>
        <dbReference type="ChEBI" id="CHEBI:59789"/>
    </ligand>
</feature>
<dbReference type="EMBL" id="LBSX01000005">
    <property type="protein sequence ID" value="KKQ27801.1"/>
    <property type="molecule type" value="Genomic_DNA"/>
</dbReference>
<keyword evidence="2 4" id="KW-0808">Transferase</keyword>
<evidence type="ECO:0000313" key="8">
    <source>
        <dbReference type="Proteomes" id="UP000034849"/>
    </source>
</evidence>
<dbReference type="PATRIC" id="fig|1619046.3.peg.355"/>
<dbReference type="InterPro" id="IPR012340">
    <property type="entry name" value="NA-bd_OB-fold"/>
</dbReference>
<dbReference type="InterPro" id="IPR010280">
    <property type="entry name" value="U5_MeTrfase_fam"/>
</dbReference>
<dbReference type="Pfam" id="PF01938">
    <property type="entry name" value="TRAM"/>
    <property type="match status" value="1"/>
</dbReference>
<dbReference type="PROSITE" id="PS50926">
    <property type="entry name" value="TRAM"/>
    <property type="match status" value="1"/>
</dbReference>
<dbReference type="PANTHER" id="PTHR11061">
    <property type="entry name" value="RNA M5U METHYLTRANSFERASE"/>
    <property type="match status" value="1"/>
</dbReference>
<dbReference type="SUPFAM" id="SSF50249">
    <property type="entry name" value="Nucleic acid-binding proteins"/>
    <property type="match status" value="1"/>
</dbReference>
<feature type="binding site" evidence="4">
    <location>
        <position position="260"/>
    </location>
    <ligand>
        <name>S-adenosyl-L-methionine</name>
        <dbReference type="ChEBI" id="CHEBI:59789"/>
    </ligand>
</feature>
<comment type="caution">
    <text evidence="7">The sequence shown here is derived from an EMBL/GenBank/DDBJ whole genome shotgun (WGS) entry which is preliminary data.</text>
</comment>
<dbReference type="NCBIfam" id="TIGR00479">
    <property type="entry name" value="rumA"/>
    <property type="match status" value="1"/>
</dbReference>
<feature type="binding site" evidence="4">
    <location>
        <position position="304"/>
    </location>
    <ligand>
        <name>S-adenosyl-L-methionine</name>
        <dbReference type="ChEBI" id="CHEBI:59789"/>
    </ligand>
</feature>
<dbReference type="Gene3D" id="3.40.50.150">
    <property type="entry name" value="Vaccinia Virus protein VP39"/>
    <property type="match status" value="1"/>
</dbReference>
<accession>A0A0G0JID3</accession>
<dbReference type="InterPro" id="IPR029063">
    <property type="entry name" value="SAM-dependent_MTases_sf"/>
</dbReference>
<feature type="domain" description="TRAM" evidence="6">
    <location>
        <begin position="1"/>
        <end position="53"/>
    </location>
</feature>
<dbReference type="PROSITE" id="PS01230">
    <property type="entry name" value="TRMA_1"/>
    <property type="match status" value="1"/>
</dbReference>
<evidence type="ECO:0000313" key="7">
    <source>
        <dbReference type="EMBL" id="KKQ27801.1"/>
    </source>
</evidence>
<keyword evidence="1 4" id="KW-0489">Methyltransferase</keyword>
<feature type="active site" description="Nucleophile" evidence="4">
    <location>
        <position position="374"/>
    </location>
</feature>
<dbReference type="Gene3D" id="2.40.50.1070">
    <property type="match status" value="1"/>
</dbReference>
<dbReference type="InterPro" id="IPR002792">
    <property type="entry name" value="TRAM_dom"/>
</dbReference>
<comment type="similarity">
    <text evidence="4">Belongs to the class I-like SAM-binding methyltransferase superfamily. RNA M5U methyltransferase family.</text>
</comment>
<dbReference type="Proteomes" id="UP000034849">
    <property type="component" value="Unassembled WGS sequence"/>
</dbReference>
<dbReference type="Pfam" id="PF05958">
    <property type="entry name" value="tRNA_U5-meth_tr"/>
    <property type="match status" value="2"/>
</dbReference>
<dbReference type="AlphaFoldDB" id="A0A0G0JID3"/>
<dbReference type="GO" id="GO:0070475">
    <property type="term" value="P:rRNA base methylation"/>
    <property type="evidence" value="ECO:0007669"/>
    <property type="project" value="TreeGrafter"/>
</dbReference>
<feature type="binding site" evidence="4">
    <location>
        <position position="287"/>
    </location>
    <ligand>
        <name>S-adenosyl-L-methionine</name>
        <dbReference type="ChEBI" id="CHEBI:59789"/>
    </ligand>
</feature>
<reference evidence="7 8" key="1">
    <citation type="journal article" date="2015" name="Nature">
        <title>rRNA introns, odd ribosomes, and small enigmatic genomes across a large radiation of phyla.</title>
        <authorList>
            <person name="Brown C.T."/>
            <person name="Hug L.A."/>
            <person name="Thomas B.C."/>
            <person name="Sharon I."/>
            <person name="Castelle C.J."/>
            <person name="Singh A."/>
            <person name="Wilkins M.J."/>
            <person name="Williams K.H."/>
            <person name="Banfield J.F."/>
        </authorList>
    </citation>
    <scope>NUCLEOTIDE SEQUENCE [LARGE SCALE GENOMIC DNA]</scope>
</reference>
<evidence type="ECO:0000256" key="1">
    <source>
        <dbReference type="ARBA" id="ARBA00022603"/>
    </source>
</evidence>
<evidence type="ECO:0000256" key="5">
    <source>
        <dbReference type="PROSITE-ProRule" id="PRU10015"/>
    </source>
</evidence>
<evidence type="ECO:0000256" key="2">
    <source>
        <dbReference type="ARBA" id="ARBA00022679"/>
    </source>
</evidence>
<dbReference type="PANTHER" id="PTHR11061:SF30">
    <property type="entry name" value="TRNA (URACIL(54)-C(5))-METHYLTRANSFERASE"/>
    <property type="match status" value="1"/>
</dbReference>
<evidence type="ECO:0000256" key="4">
    <source>
        <dbReference type="PROSITE-ProRule" id="PRU01024"/>
    </source>
</evidence>
<organism evidence="7 8">
    <name type="scientific">Candidatus Magasanikbacteria bacterium GW2011_GWC2_37_14</name>
    <dbReference type="NCBI Taxonomy" id="1619046"/>
    <lineage>
        <taxon>Bacteria</taxon>
        <taxon>Candidatus Magasanikiibacteriota</taxon>
    </lineage>
</organism>